<dbReference type="InterPro" id="IPR052179">
    <property type="entry name" value="DD-CPase-like"/>
</dbReference>
<dbReference type="InterPro" id="IPR006311">
    <property type="entry name" value="TAT_signal"/>
</dbReference>
<sequence>MSCPPPRRSLSMRAGVGIAAAALLTAVPAYTEIASADSGLTASDGALDRPVSPFGEGHPAVDNLDPDLREAIRHAATDARRDGVEVLINSGWRSRSHQQHLLDEAVAEDGPEEAARRVNTPDRSTHVTGKAIDVGPQRADRWLQRNGAAYGLCQVYANEIWHFELTTVPGRPCPPQLPDASAG</sequence>
<keyword evidence="4" id="KW-1185">Reference proteome</keyword>
<dbReference type="GO" id="GO:0006508">
    <property type="term" value="P:proteolysis"/>
    <property type="evidence" value="ECO:0007669"/>
    <property type="project" value="InterPro"/>
</dbReference>
<keyword evidence="3" id="KW-0121">Carboxypeptidase</keyword>
<keyword evidence="3" id="KW-0378">Hydrolase</keyword>
<reference evidence="3 4" key="1">
    <citation type="submission" date="2021-01" db="EMBL/GenBank/DDBJ databases">
        <title>Whole genome shotgun sequence of Catellatospora coxensis NBRC 107359.</title>
        <authorList>
            <person name="Komaki H."/>
            <person name="Tamura T."/>
        </authorList>
    </citation>
    <scope>NUCLEOTIDE SEQUENCE [LARGE SCALE GENOMIC DNA]</scope>
    <source>
        <strain evidence="3 4">NBRC 107359</strain>
    </source>
</reference>
<dbReference type="PROSITE" id="PS51318">
    <property type="entry name" value="TAT"/>
    <property type="match status" value="1"/>
</dbReference>
<dbReference type="PANTHER" id="PTHR34385:SF1">
    <property type="entry name" value="PEPTIDOGLYCAN L-ALANYL-D-GLUTAMATE ENDOPEPTIDASE CWLK"/>
    <property type="match status" value="1"/>
</dbReference>
<dbReference type="InterPro" id="IPR003709">
    <property type="entry name" value="VanY-like_core_dom"/>
</dbReference>
<accession>A0A8J3KNY1</accession>
<dbReference type="Gene3D" id="3.30.1380.10">
    <property type="match status" value="1"/>
</dbReference>
<dbReference type="PANTHER" id="PTHR34385">
    <property type="entry name" value="D-ALANYL-D-ALANINE CARBOXYPEPTIDASE"/>
    <property type="match status" value="1"/>
</dbReference>
<name>A0A8J3KNY1_9ACTN</name>
<dbReference type="SUPFAM" id="SSF55166">
    <property type="entry name" value="Hedgehog/DD-peptidase"/>
    <property type="match status" value="1"/>
</dbReference>
<dbReference type="CDD" id="cd14846">
    <property type="entry name" value="Peptidase_M15_like"/>
    <property type="match status" value="1"/>
</dbReference>
<evidence type="ECO:0000256" key="1">
    <source>
        <dbReference type="SAM" id="SignalP"/>
    </source>
</evidence>
<dbReference type="AlphaFoldDB" id="A0A8J3KNY1"/>
<organism evidence="3 4">
    <name type="scientific">Catellatospora coxensis</name>
    <dbReference type="NCBI Taxonomy" id="310354"/>
    <lineage>
        <taxon>Bacteria</taxon>
        <taxon>Bacillati</taxon>
        <taxon>Actinomycetota</taxon>
        <taxon>Actinomycetes</taxon>
        <taxon>Micromonosporales</taxon>
        <taxon>Micromonosporaceae</taxon>
        <taxon>Catellatospora</taxon>
    </lineage>
</organism>
<feature type="domain" description="D-alanyl-D-alanine carboxypeptidase-like core" evidence="2">
    <location>
        <begin position="63"/>
        <end position="157"/>
    </location>
</feature>
<dbReference type="Pfam" id="PF02557">
    <property type="entry name" value="VanY"/>
    <property type="match status" value="1"/>
</dbReference>
<dbReference type="InterPro" id="IPR009045">
    <property type="entry name" value="Zn_M74/Hedgehog-like"/>
</dbReference>
<feature type="signal peptide" evidence="1">
    <location>
        <begin position="1"/>
        <end position="31"/>
    </location>
</feature>
<feature type="chain" id="PRO_5039057855" evidence="1">
    <location>
        <begin position="32"/>
        <end position="183"/>
    </location>
</feature>
<evidence type="ECO:0000313" key="3">
    <source>
        <dbReference type="EMBL" id="GIG06432.1"/>
    </source>
</evidence>
<dbReference type="GO" id="GO:0004180">
    <property type="term" value="F:carboxypeptidase activity"/>
    <property type="evidence" value="ECO:0007669"/>
    <property type="project" value="UniProtKB-KW"/>
</dbReference>
<protein>
    <submittedName>
        <fullName evidence="3">D-alanyl-D-alanine carboxypeptidase</fullName>
    </submittedName>
</protein>
<evidence type="ECO:0000259" key="2">
    <source>
        <dbReference type="Pfam" id="PF02557"/>
    </source>
</evidence>
<gene>
    <name evidence="3" type="ORF">Cco03nite_31320</name>
</gene>
<comment type="caution">
    <text evidence="3">The sequence shown here is derived from an EMBL/GenBank/DDBJ whole genome shotgun (WGS) entry which is preliminary data.</text>
</comment>
<keyword evidence="1" id="KW-0732">Signal</keyword>
<dbReference type="RefSeq" id="WP_203692811.1">
    <property type="nucleotide sequence ID" value="NZ_BAAALC010000028.1"/>
</dbReference>
<evidence type="ECO:0000313" key="4">
    <source>
        <dbReference type="Proteomes" id="UP000630887"/>
    </source>
</evidence>
<keyword evidence="3" id="KW-0645">Protease</keyword>
<proteinExistence type="predicted"/>
<dbReference type="Proteomes" id="UP000630887">
    <property type="component" value="Unassembled WGS sequence"/>
</dbReference>
<dbReference type="EMBL" id="BONI01000023">
    <property type="protein sequence ID" value="GIG06432.1"/>
    <property type="molecule type" value="Genomic_DNA"/>
</dbReference>